<name>A0A834XK79_APHGI</name>
<dbReference type="EMBL" id="JACMRX010000006">
    <property type="protein sequence ID" value="KAF7987516.1"/>
    <property type="molecule type" value="Genomic_DNA"/>
</dbReference>
<dbReference type="AlphaFoldDB" id="A0A834XK79"/>
<evidence type="ECO:0000313" key="2">
    <source>
        <dbReference type="Proteomes" id="UP000639338"/>
    </source>
</evidence>
<protein>
    <submittedName>
        <fullName evidence="1">Uncharacterized protein</fullName>
    </submittedName>
</protein>
<comment type="caution">
    <text evidence="1">The sequence shown here is derived from an EMBL/GenBank/DDBJ whole genome shotgun (WGS) entry which is preliminary data.</text>
</comment>
<keyword evidence="2" id="KW-1185">Reference proteome</keyword>
<organism evidence="1 2">
    <name type="scientific">Aphidius gifuensis</name>
    <name type="common">Parasitoid wasp</name>
    <dbReference type="NCBI Taxonomy" id="684658"/>
    <lineage>
        <taxon>Eukaryota</taxon>
        <taxon>Metazoa</taxon>
        <taxon>Ecdysozoa</taxon>
        <taxon>Arthropoda</taxon>
        <taxon>Hexapoda</taxon>
        <taxon>Insecta</taxon>
        <taxon>Pterygota</taxon>
        <taxon>Neoptera</taxon>
        <taxon>Endopterygota</taxon>
        <taxon>Hymenoptera</taxon>
        <taxon>Apocrita</taxon>
        <taxon>Ichneumonoidea</taxon>
        <taxon>Braconidae</taxon>
        <taxon>Aphidiinae</taxon>
        <taxon>Aphidius</taxon>
    </lineage>
</organism>
<proteinExistence type="predicted"/>
<accession>A0A834XK79</accession>
<reference evidence="1 2" key="1">
    <citation type="submission" date="2020-08" db="EMBL/GenBank/DDBJ databases">
        <title>Aphidius gifuensis genome sequencing and assembly.</title>
        <authorList>
            <person name="Du Z."/>
        </authorList>
    </citation>
    <scope>NUCLEOTIDE SEQUENCE [LARGE SCALE GENOMIC DNA]</scope>
    <source>
        <strain evidence="1">YNYX2018</strain>
        <tissue evidence="1">Adults</tissue>
    </source>
</reference>
<dbReference type="Proteomes" id="UP000639338">
    <property type="component" value="Unassembled WGS sequence"/>
</dbReference>
<gene>
    <name evidence="1" type="ORF">HCN44_003278</name>
</gene>
<evidence type="ECO:0000313" key="1">
    <source>
        <dbReference type="EMBL" id="KAF7987516.1"/>
    </source>
</evidence>
<sequence>MSKKMINNCCAFEDEIKKLGKVKINKKYKRRIKTGNFGDDECDDIDDDDVKINEKSIFGLSGKCRDYAEFNFVERIKPGISTRDEYSLSRHAQCVNDPSMNLKNNNQSTTLWHGITKR</sequence>